<proteinExistence type="predicted"/>
<evidence type="ECO:0000259" key="1">
    <source>
        <dbReference type="Pfam" id="PF13411"/>
    </source>
</evidence>
<accession>A0A2S5G6R6</accession>
<organism evidence="2 4">
    <name type="scientific">Jeotgalibacillus proteolyticus</name>
    <dbReference type="NCBI Taxonomy" id="2082395"/>
    <lineage>
        <taxon>Bacteria</taxon>
        <taxon>Bacillati</taxon>
        <taxon>Bacillota</taxon>
        <taxon>Bacilli</taxon>
        <taxon>Bacillales</taxon>
        <taxon>Caryophanaceae</taxon>
        <taxon>Jeotgalibacillus</taxon>
    </lineage>
</organism>
<sequence length="188" mass="22410">MNVIENQCTENLNENISDLRLTVKEAAQHIEESPGVVRNWMRELKTHIPTIIGENGYHYFDKIALERLRLIKQLNRVQNYSLKQIEYYLATGGEKTKPEPKQEISLLILDDLKEIKRQLDLQKDFNEVLIQQLKKQQLHMDSQQKFLTEMIEKRDEQLLMVIKEKQTKQENIPEEDVPKKKGFFSWFK</sequence>
<keyword evidence="4" id="KW-1185">Reference proteome</keyword>
<dbReference type="OrthoDB" id="2864600at2"/>
<feature type="domain" description="HTH merR-type" evidence="1">
    <location>
        <begin position="22"/>
        <end position="89"/>
    </location>
</feature>
<evidence type="ECO:0000313" key="2">
    <source>
        <dbReference type="EMBL" id="PPA68676.1"/>
    </source>
</evidence>
<dbReference type="Pfam" id="PF13411">
    <property type="entry name" value="MerR_1"/>
    <property type="match status" value="1"/>
</dbReference>
<dbReference type="InterPro" id="IPR000551">
    <property type="entry name" value="MerR-type_HTH_dom"/>
</dbReference>
<dbReference type="Gene3D" id="1.10.1660.10">
    <property type="match status" value="1"/>
</dbReference>
<dbReference type="GO" id="GO:0003677">
    <property type="term" value="F:DNA binding"/>
    <property type="evidence" value="ECO:0007669"/>
    <property type="project" value="UniProtKB-KW"/>
</dbReference>
<dbReference type="AlphaFoldDB" id="A0A2S5G6R6"/>
<keyword evidence="2" id="KW-0238">DNA-binding</keyword>
<reference evidence="2 4" key="1">
    <citation type="submission" date="2018-02" db="EMBL/GenBank/DDBJ databases">
        <title>Jeotgalibacillus proteolyticum sp. nov. a protease producing bacterium isolated from ocean sediments of Laizhou Bay.</title>
        <authorList>
            <person name="Li Y."/>
        </authorList>
    </citation>
    <scope>NUCLEOTIDE SEQUENCE [LARGE SCALE GENOMIC DNA]</scope>
    <source>
        <strain evidence="2 4">22-7</strain>
    </source>
</reference>
<dbReference type="Proteomes" id="UP000239047">
    <property type="component" value="Unassembled WGS sequence"/>
</dbReference>
<dbReference type="GO" id="GO:0006355">
    <property type="term" value="P:regulation of DNA-templated transcription"/>
    <property type="evidence" value="ECO:0007669"/>
    <property type="project" value="InterPro"/>
</dbReference>
<gene>
    <name evidence="2" type="ORF">C4B60_19075</name>
    <name evidence="3" type="ORF">C4B60_19505</name>
</gene>
<dbReference type="InterPro" id="IPR009061">
    <property type="entry name" value="DNA-bd_dom_put_sf"/>
</dbReference>
<dbReference type="EMBL" id="PREZ01000009">
    <property type="protein sequence ID" value="PPA68676.1"/>
    <property type="molecule type" value="Genomic_DNA"/>
</dbReference>
<dbReference type="SUPFAM" id="SSF46955">
    <property type="entry name" value="Putative DNA-binding domain"/>
    <property type="match status" value="1"/>
</dbReference>
<dbReference type="RefSeq" id="WP_104059637.1">
    <property type="nucleotide sequence ID" value="NZ_PREZ01000009.1"/>
</dbReference>
<evidence type="ECO:0000313" key="3">
    <source>
        <dbReference type="EMBL" id="PPA68753.1"/>
    </source>
</evidence>
<evidence type="ECO:0000313" key="4">
    <source>
        <dbReference type="Proteomes" id="UP000239047"/>
    </source>
</evidence>
<protein>
    <submittedName>
        <fullName evidence="2">DNA-binding protein</fullName>
    </submittedName>
</protein>
<name>A0A2S5G6R6_9BACL</name>
<dbReference type="EMBL" id="PREZ01000009">
    <property type="protein sequence ID" value="PPA68753.1"/>
    <property type="molecule type" value="Genomic_DNA"/>
</dbReference>
<comment type="caution">
    <text evidence="2">The sequence shown here is derived from an EMBL/GenBank/DDBJ whole genome shotgun (WGS) entry which is preliminary data.</text>
</comment>